<comment type="caution">
    <text evidence="3">The sequence shown here is derived from an EMBL/GenBank/DDBJ whole genome shotgun (WGS) entry which is preliminary data.</text>
</comment>
<feature type="transmembrane region" description="Helical" evidence="2">
    <location>
        <begin position="56"/>
        <end position="78"/>
    </location>
</feature>
<keyword evidence="2" id="KW-0812">Transmembrane</keyword>
<dbReference type="RefSeq" id="WP_075900283.1">
    <property type="nucleotide sequence ID" value="NZ_MKZS01000001.1"/>
</dbReference>
<proteinExistence type="predicted"/>
<evidence type="ECO:0000313" key="4">
    <source>
        <dbReference type="Proteomes" id="UP000186657"/>
    </source>
</evidence>
<evidence type="ECO:0000256" key="2">
    <source>
        <dbReference type="SAM" id="Phobius"/>
    </source>
</evidence>
<dbReference type="EMBL" id="MKZS01000001">
    <property type="protein sequence ID" value="OLT60226.1"/>
    <property type="molecule type" value="Genomic_DNA"/>
</dbReference>
<evidence type="ECO:0000256" key="1">
    <source>
        <dbReference type="SAM" id="Coils"/>
    </source>
</evidence>
<gene>
    <name evidence="3" type="ORF">BJP37_15540</name>
</gene>
<dbReference type="AlphaFoldDB" id="A0A1U7N2S0"/>
<protein>
    <submittedName>
        <fullName evidence="3">Uncharacterized protein</fullName>
    </submittedName>
</protein>
<organism evidence="3 4">
    <name type="scientific">Moorena bouillonii PNG</name>
    <dbReference type="NCBI Taxonomy" id="568701"/>
    <lineage>
        <taxon>Bacteria</taxon>
        <taxon>Bacillati</taxon>
        <taxon>Cyanobacteriota</taxon>
        <taxon>Cyanophyceae</taxon>
        <taxon>Coleofasciculales</taxon>
        <taxon>Coleofasciculaceae</taxon>
        <taxon>Moorena</taxon>
    </lineage>
</organism>
<reference evidence="3 4" key="1">
    <citation type="submission" date="2016-10" db="EMBL/GenBank/DDBJ databases">
        <title>Comparative genomics uncovers the prolific and rare metabolic potential of the cyanobacterial genus Moorea.</title>
        <authorList>
            <person name="Leao T."/>
            <person name="Castelao G."/>
            <person name="Korobeynikov A."/>
            <person name="Monroe E.A."/>
            <person name="Podell S."/>
            <person name="Glukhov E."/>
            <person name="Allen E."/>
            <person name="Gerwick W.H."/>
            <person name="Gerwick L."/>
        </authorList>
    </citation>
    <scope>NUCLEOTIDE SEQUENCE [LARGE SCALE GENOMIC DNA]</scope>
    <source>
        <strain evidence="3 4">PNG5-198</strain>
    </source>
</reference>
<keyword evidence="1" id="KW-0175">Coiled coil</keyword>
<keyword evidence="2" id="KW-0472">Membrane</keyword>
<keyword evidence="2" id="KW-1133">Transmembrane helix</keyword>
<evidence type="ECO:0000313" key="3">
    <source>
        <dbReference type="EMBL" id="OLT60226.1"/>
    </source>
</evidence>
<sequence length="310" mass="33746">MSGSPLNKFLFKPVLLAAAVLSVLSLPVAIFGSQPVSIRIQGEQWMDGEIKDLAPPYLGLVGALSLGVGVASLAISGWQHSAHKFSQTQDKVSTLAEDIQAKEKELEDLKLSLSSLEASGLSDFIRDEGETPKTVTENLPENVTDKVTDKVIENLPENVTENVTDKVIENLPEKVTDKVTDKVIEKVTETQDNSIEFQPVFETIVTSSNFVEEPSITTPTRSVEDVTQKFASAQTFLGFVRTKPVVTQPIQVSSPKPEQLDQLNTQLQTIMTQMASLQSALDGTQKSRGIEVPVANRASKQLVKSWSVKG</sequence>
<keyword evidence="4" id="KW-1185">Reference proteome</keyword>
<accession>A0A1U7N2S0</accession>
<dbReference type="Proteomes" id="UP000186657">
    <property type="component" value="Unassembled WGS sequence"/>
</dbReference>
<feature type="coiled-coil region" evidence="1">
    <location>
        <begin position="85"/>
        <end position="119"/>
    </location>
</feature>
<name>A0A1U7N2S0_9CYAN</name>